<keyword evidence="4" id="KW-0418">Kinase</keyword>
<name>A0ABP7ANG5_9ACTN</name>
<dbReference type="InterPro" id="IPR050187">
    <property type="entry name" value="Lipid_Phosphate_FormReg"/>
</dbReference>
<dbReference type="PROSITE" id="PS50146">
    <property type="entry name" value="DAGK"/>
    <property type="match status" value="1"/>
</dbReference>
<dbReference type="Gene3D" id="3.40.50.10330">
    <property type="entry name" value="Probable inorganic polyphosphate/atp-NAD kinase, domain 1"/>
    <property type="match status" value="1"/>
</dbReference>
<gene>
    <name evidence="4" type="ORF">GCM10022236_44150</name>
</gene>
<comment type="caution">
    <text evidence="4">The sequence shown here is derived from an EMBL/GenBank/DDBJ whole genome shotgun (WGS) entry which is preliminary data.</text>
</comment>
<comment type="cofactor">
    <cofactor evidence="1">
        <name>Mg(2+)</name>
        <dbReference type="ChEBI" id="CHEBI:18420"/>
    </cofactor>
</comment>
<dbReference type="InterPro" id="IPR017438">
    <property type="entry name" value="ATP-NAD_kinase_N"/>
</dbReference>
<dbReference type="SUPFAM" id="SSF111331">
    <property type="entry name" value="NAD kinase/diacylglycerol kinase-like"/>
    <property type="match status" value="1"/>
</dbReference>
<dbReference type="Proteomes" id="UP001501490">
    <property type="component" value="Unassembled WGS sequence"/>
</dbReference>
<comment type="similarity">
    <text evidence="2">Belongs to the diacylglycerol/lipid kinase family.</text>
</comment>
<dbReference type="PANTHER" id="PTHR12358:SF106">
    <property type="entry name" value="LIPID KINASE YEGS"/>
    <property type="match status" value="1"/>
</dbReference>
<sequence length="317" mass="33980">MSSVPSGARIRPARDPLLAGQGLFDRVVLIYNPVNRRVPLTLAESIRNELGRCLPDLPVTLLATQRADHARELAGHVAATGAPLIVAVSGDGVYNEVVNGVLDVPDSHALAAVAAGGNANDHRRSTRRMPLVEAIASAHHTGRARFLDLLQLTARSADAGWSRYAHSYIGLGLTPSMAVGLKRDRKGTVAELLSVLRTFTELSPVEIVRSEGRRELYDSLVFANVTRMAKYGRLGGSGRPDDGLFEVVSRRHGRRWRIAAMALRAATIGLGTQAHVNRVDFATVDAINLQMDGEVLQLAPDSRLTIECAPGALATVG</sequence>
<accession>A0ABP7ANG5</accession>
<dbReference type="EMBL" id="BAABAB010000043">
    <property type="protein sequence ID" value="GAA3636779.1"/>
    <property type="molecule type" value="Genomic_DNA"/>
</dbReference>
<dbReference type="GO" id="GO:0016301">
    <property type="term" value="F:kinase activity"/>
    <property type="evidence" value="ECO:0007669"/>
    <property type="project" value="UniProtKB-KW"/>
</dbReference>
<evidence type="ECO:0000256" key="2">
    <source>
        <dbReference type="ARBA" id="ARBA00005983"/>
    </source>
</evidence>
<keyword evidence="5" id="KW-1185">Reference proteome</keyword>
<feature type="domain" description="DAGKc" evidence="3">
    <location>
        <begin position="22"/>
        <end position="156"/>
    </location>
</feature>
<dbReference type="InterPro" id="IPR016064">
    <property type="entry name" value="NAD/diacylglycerol_kinase_sf"/>
</dbReference>
<dbReference type="PANTHER" id="PTHR12358">
    <property type="entry name" value="SPHINGOSINE KINASE"/>
    <property type="match status" value="1"/>
</dbReference>
<dbReference type="Gene3D" id="2.60.200.40">
    <property type="match status" value="1"/>
</dbReference>
<evidence type="ECO:0000313" key="5">
    <source>
        <dbReference type="Proteomes" id="UP001501490"/>
    </source>
</evidence>
<evidence type="ECO:0000259" key="3">
    <source>
        <dbReference type="PROSITE" id="PS50146"/>
    </source>
</evidence>
<evidence type="ECO:0000256" key="1">
    <source>
        <dbReference type="ARBA" id="ARBA00001946"/>
    </source>
</evidence>
<dbReference type="Pfam" id="PF00781">
    <property type="entry name" value="DAGK_cat"/>
    <property type="match status" value="1"/>
</dbReference>
<dbReference type="InterPro" id="IPR001206">
    <property type="entry name" value="Diacylglycerol_kinase_cat_dom"/>
</dbReference>
<proteinExistence type="inferred from homology"/>
<protein>
    <submittedName>
        <fullName evidence="4">Diacylglycerol kinase family lipid kinase</fullName>
    </submittedName>
</protein>
<reference evidence="5" key="1">
    <citation type="journal article" date="2019" name="Int. J. Syst. Evol. Microbiol.">
        <title>The Global Catalogue of Microorganisms (GCM) 10K type strain sequencing project: providing services to taxonomists for standard genome sequencing and annotation.</title>
        <authorList>
            <consortium name="The Broad Institute Genomics Platform"/>
            <consortium name="The Broad Institute Genome Sequencing Center for Infectious Disease"/>
            <person name="Wu L."/>
            <person name="Ma J."/>
        </authorList>
    </citation>
    <scope>NUCLEOTIDE SEQUENCE [LARGE SCALE GENOMIC DNA]</scope>
    <source>
        <strain evidence="5">JCM 16929</strain>
    </source>
</reference>
<organism evidence="4 5">
    <name type="scientific">Microlunatus ginsengisoli</name>
    <dbReference type="NCBI Taxonomy" id="363863"/>
    <lineage>
        <taxon>Bacteria</taxon>
        <taxon>Bacillati</taxon>
        <taxon>Actinomycetota</taxon>
        <taxon>Actinomycetes</taxon>
        <taxon>Propionibacteriales</taxon>
        <taxon>Propionibacteriaceae</taxon>
        <taxon>Microlunatus</taxon>
    </lineage>
</organism>
<keyword evidence="4" id="KW-0808">Transferase</keyword>
<evidence type="ECO:0000313" key="4">
    <source>
        <dbReference type="EMBL" id="GAA3636779.1"/>
    </source>
</evidence>